<keyword evidence="2" id="KW-0436">Ligase</keyword>
<evidence type="ECO:0000256" key="1">
    <source>
        <dbReference type="ARBA" id="ARBA00006432"/>
    </source>
</evidence>
<evidence type="ECO:0000313" key="7">
    <source>
        <dbReference type="Proteomes" id="UP000820669"/>
    </source>
</evidence>
<dbReference type="SUPFAM" id="SSF56801">
    <property type="entry name" value="Acetyl-CoA synthetase-like"/>
    <property type="match status" value="1"/>
</dbReference>
<reference evidence="6 7" key="1">
    <citation type="submission" date="2020-04" db="EMBL/GenBank/DDBJ databases">
        <authorList>
            <person name="Klaysubun C."/>
            <person name="Duangmal K."/>
            <person name="Lipun K."/>
        </authorList>
    </citation>
    <scope>NUCLEOTIDE SEQUENCE [LARGE SCALE GENOMIC DNA]</scope>
    <source>
        <strain evidence="6 7">K10HN5</strain>
    </source>
</reference>
<dbReference type="Proteomes" id="UP000820669">
    <property type="component" value="Unassembled WGS sequence"/>
</dbReference>
<dbReference type="InterPro" id="IPR025110">
    <property type="entry name" value="AMP-bd_C"/>
</dbReference>
<dbReference type="Gene3D" id="3.30.300.30">
    <property type="match status" value="1"/>
</dbReference>
<dbReference type="EMBL" id="JAAXLA010000017">
    <property type="protein sequence ID" value="NMH97933.1"/>
    <property type="molecule type" value="Genomic_DNA"/>
</dbReference>
<dbReference type="InterPro" id="IPR042099">
    <property type="entry name" value="ANL_N_sf"/>
</dbReference>
<organism evidence="6 7">
    <name type="scientific">Pseudonocardia acidicola</name>
    <dbReference type="NCBI Taxonomy" id="2724939"/>
    <lineage>
        <taxon>Bacteria</taxon>
        <taxon>Bacillati</taxon>
        <taxon>Actinomycetota</taxon>
        <taxon>Actinomycetes</taxon>
        <taxon>Pseudonocardiales</taxon>
        <taxon>Pseudonocardiaceae</taxon>
        <taxon>Pseudonocardia</taxon>
    </lineage>
</organism>
<evidence type="ECO:0000259" key="5">
    <source>
        <dbReference type="Pfam" id="PF13193"/>
    </source>
</evidence>
<dbReference type="Pfam" id="PF00501">
    <property type="entry name" value="AMP-binding"/>
    <property type="match status" value="1"/>
</dbReference>
<evidence type="ECO:0000256" key="2">
    <source>
        <dbReference type="ARBA" id="ARBA00022598"/>
    </source>
</evidence>
<dbReference type="PANTHER" id="PTHR43201">
    <property type="entry name" value="ACYL-COA SYNTHETASE"/>
    <property type="match status" value="1"/>
</dbReference>
<evidence type="ECO:0000256" key="3">
    <source>
        <dbReference type="SAM" id="MobiDB-lite"/>
    </source>
</evidence>
<dbReference type="InterPro" id="IPR000873">
    <property type="entry name" value="AMP-dep_synth/lig_dom"/>
</dbReference>
<keyword evidence="7" id="KW-1185">Reference proteome</keyword>
<dbReference type="InterPro" id="IPR045851">
    <property type="entry name" value="AMP-bd_C_sf"/>
</dbReference>
<evidence type="ECO:0000259" key="4">
    <source>
        <dbReference type="Pfam" id="PF00501"/>
    </source>
</evidence>
<dbReference type="Pfam" id="PF13193">
    <property type="entry name" value="AMP-binding_C"/>
    <property type="match status" value="1"/>
</dbReference>
<protein>
    <submittedName>
        <fullName evidence="6">AMP-binding protein</fullName>
    </submittedName>
</protein>
<gene>
    <name evidence="6" type="ORF">HF526_11510</name>
</gene>
<evidence type="ECO:0000313" key="6">
    <source>
        <dbReference type="EMBL" id="NMH97933.1"/>
    </source>
</evidence>
<feature type="region of interest" description="Disordered" evidence="3">
    <location>
        <begin position="112"/>
        <end position="149"/>
    </location>
</feature>
<dbReference type="Gene3D" id="3.40.50.12780">
    <property type="entry name" value="N-terminal domain of ligase-like"/>
    <property type="match status" value="1"/>
</dbReference>
<sequence>MGIRLCDLLAARAAGTPGHRFVADARSDRVVDYAALASAADAWARTLDAAGTPPGARVLVDVDDPLAFAVVHLAVIAAGRCSAPIDPACPPAEVERARRALRPALVVTDRADRAGVRVDPGSGRPAEPADEPAPPAHARRPEGSAALLTSGSTGAPKTVVLTEHQLLHVGQAVARHNRLGAGDRGYNPLPLFHINGQVVGLLATLIAGATLVLDRRFHRTGFWQLLVDRDITWVNAVPAILTILAREDVPVVPPGLRFIRSASAPLPAAVRELVTARTGVPVVESYGMTEAASQITATPLDAPPRPGSAGLPVDVELEVVGPDGTRCAPGVVGRVRIRGAGVIRGYAGGAAADSFDDAGWLDTADLGHRDADGYLYLAGRADDVVNRGGELVHPREVEEVLLREPEVVEAVVVARPDEVLGQVPVACVRTGLDDADAAELVRRLDERCAEQLSRFKRPAEIRVVRGFPVGPTGKVRRRALREQLAEESAMVGG</sequence>
<feature type="domain" description="AMP-dependent synthetase/ligase" evidence="4">
    <location>
        <begin position="10"/>
        <end position="346"/>
    </location>
</feature>
<name>A0ABX1SCL6_9PSEU</name>
<accession>A0ABX1SCL6</accession>
<dbReference type="RefSeq" id="WP_169381381.1">
    <property type="nucleotide sequence ID" value="NZ_JAAXLA010000017.1"/>
</dbReference>
<proteinExistence type="inferred from homology"/>
<feature type="domain" description="AMP-binding enzyme C-terminal" evidence="5">
    <location>
        <begin position="396"/>
        <end position="474"/>
    </location>
</feature>
<dbReference type="PANTHER" id="PTHR43201:SF5">
    <property type="entry name" value="MEDIUM-CHAIN ACYL-COA LIGASE ACSF2, MITOCHONDRIAL"/>
    <property type="match status" value="1"/>
</dbReference>
<comment type="caution">
    <text evidence="6">The sequence shown here is derived from an EMBL/GenBank/DDBJ whole genome shotgun (WGS) entry which is preliminary data.</text>
</comment>
<comment type="similarity">
    <text evidence="1">Belongs to the ATP-dependent AMP-binding enzyme family.</text>
</comment>